<evidence type="ECO:0000313" key="1">
    <source>
        <dbReference type="EMBL" id="RRT39405.1"/>
    </source>
</evidence>
<reference evidence="1 2" key="1">
    <citation type="journal article" date="2014" name="Agronomy (Basel)">
        <title>A Draft Genome Sequence for Ensete ventricosum, the Drought-Tolerant Tree Against Hunger.</title>
        <authorList>
            <person name="Harrison J."/>
            <person name="Moore K.A."/>
            <person name="Paszkiewicz K."/>
            <person name="Jones T."/>
            <person name="Grant M."/>
            <person name="Ambacheew D."/>
            <person name="Muzemil S."/>
            <person name="Studholme D.J."/>
        </authorList>
    </citation>
    <scope>NUCLEOTIDE SEQUENCE [LARGE SCALE GENOMIC DNA]</scope>
</reference>
<dbReference type="EMBL" id="AMZH03020217">
    <property type="protein sequence ID" value="RRT39405.1"/>
    <property type="molecule type" value="Genomic_DNA"/>
</dbReference>
<comment type="caution">
    <text evidence="1">The sequence shown here is derived from an EMBL/GenBank/DDBJ whole genome shotgun (WGS) entry which is preliminary data.</text>
</comment>
<proteinExistence type="predicted"/>
<accession>A0A426XIU6</accession>
<dbReference type="Proteomes" id="UP000287651">
    <property type="component" value="Unassembled WGS sequence"/>
</dbReference>
<protein>
    <submittedName>
        <fullName evidence="1">Uncharacterized protein</fullName>
    </submittedName>
</protein>
<evidence type="ECO:0000313" key="2">
    <source>
        <dbReference type="Proteomes" id="UP000287651"/>
    </source>
</evidence>
<organism evidence="1 2">
    <name type="scientific">Ensete ventricosum</name>
    <name type="common">Abyssinian banana</name>
    <name type="synonym">Musa ensete</name>
    <dbReference type="NCBI Taxonomy" id="4639"/>
    <lineage>
        <taxon>Eukaryota</taxon>
        <taxon>Viridiplantae</taxon>
        <taxon>Streptophyta</taxon>
        <taxon>Embryophyta</taxon>
        <taxon>Tracheophyta</taxon>
        <taxon>Spermatophyta</taxon>
        <taxon>Magnoliopsida</taxon>
        <taxon>Liliopsida</taxon>
        <taxon>Zingiberales</taxon>
        <taxon>Musaceae</taxon>
        <taxon>Ensete</taxon>
    </lineage>
</organism>
<gene>
    <name evidence="1" type="ORF">B296_00048335</name>
</gene>
<name>A0A426XIU6_ENSVE</name>
<sequence>MLTFTDGLATVCTLHLVGEAEKRLGGDDQLPRVILERASSCPPCPKGSVSGQNLLIGAFIEVVHRWTLLRHRTLLIAPKILCNFMPWPMNQHSLVLLRECKAVHVGFRGEKLERSRSSRWAIFEASVVFPWLTRVLGGAESDVRCLRNPLCFLRTHAGHKLHVGSQVPASCRRVGSAGIFPINLIYFVG</sequence>
<dbReference type="AlphaFoldDB" id="A0A426XIU6"/>